<feature type="domain" description="UspA" evidence="2">
    <location>
        <begin position="161"/>
        <end position="297"/>
    </location>
</feature>
<dbReference type="PANTHER" id="PTHR31964">
    <property type="entry name" value="ADENINE NUCLEOTIDE ALPHA HYDROLASES-LIKE SUPERFAMILY PROTEIN"/>
    <property type="match status" value="1"/>
</dbReference>
<dbReference type="InterPro" id="IPR006015">
    <property type="entry name" value="Universal_stress_UspA"/>
</dbReference>
<evidence type="ECO:0000256" key="1">
    <source>
        <dbReference type="ARBA" id="ARBA00008791"/>
    </source>
</evidence>
<name>A0A8J8BC83_9ACTN</name>
<sequence>MAEAGSPIVVGFDGSPDSVGALDWALAEARLRGAPVTVCHVDQPSAGREPGTQDGAAGTRDDAQALAARADAVLAESRRRAARLAADVEVRSEPAVGDAAEILVQAAHGAELLVVGARGAGAGQGRLLGRVSAHVAQHARCPVVVVRDGAVRLRDSAANRGRIVAGVDGPADRGKVLSFAIQEAARRGGTVHVVHALDEAVLQAAPYAGESELHRLHQAAQEAFSAQLAPHAGQHPDVAVSVKLIRGGPGPALVEASADADLLVLGARGQDPIGTALLGSTDQTVLYHAACPLVIVHDER</sequence>
<dbReference type="InterPro" id="IPR014729">
    <property type="entry name" value="Rossmann-like_a/b/a_fold"/>
</dbReference>
<evidence type="ECO:0000259" key="2">
    <source>
        <dbReference type="Pfam" id="PF00582"/>
    </source>
</evidence>
<proteinExistence type="inferred from homology"/>
<organism evidence="3 4">
    <name type="scientific">Actinocrinis puniceicyclus</name>
    <dbReference type="NCBI Taxonomy" id="977794"/>
    <lineage>
        <taxon>Bacteria</taxon>
        <taxon>Bacillati</taxon>
        <taxon>Actinomycetota</taxon>
        <taxon>Actinomycetes</taxon>
        <taxon>Catenulisporales</taxon>
        <taxon>Actinospicaceae</taxon>
        <taxon>Actinocrinis</taxon>
    </lineage>
</organism>
<comment type="caution">
    <text evidence="3">The sequence shown here is derived from an EMBL/GenBank/DDBJ whole genome shotgun (WGS) entry which is preliminary data.</text>
</comment>
<comment type="similarity">
    <text evidence="1">Belongs to the universal stress protein A family.</text>
</comment>
<dbReference type="RefSeq" id="WP_211469214.1">
    <property type="nucleotide sequence ID" value="NZ_JAGSXH010000062.1"/>
</dbReference>
<reference evidence="3" key="1">
    <citation type="submission" date="2021-04" db="EMBL/GenBank/DDBJ databases">
        <title>Genome based classification of Actinospica acidithermotolerans sp. nov., an actinobacterium isolated from an Indonesian hot spring.</title>
        <authorList>
            <person name="Kusuma A.B."/>
            <person name="Putra K.E."/>
            <person name="Nafisah S."/>
            <person name="Loh J."/>
            <person name="Nouioui I."/>
            <person name="Goodfellow M."/>
        </authorList>
    </citation>
    <scope>NUCLEOTIDE SEQUENCE</scope>
    <source>
        <strain evidence="3">DSM 45618</strain>
    </source>
</reference>
<feature type="domain" description="UspA" evidence="2">
    <location>
        <begin position="7"/>
        <end position="147"/>
    </location>
</feature>
<gene>
    <name evidence="3" type="ORF">KGA66_17475</name>
</gene>
<dbReference type="Proteomes" id="UP000677913">
    <property type="component" value="Unassembled WGS sequence"/>
</dbReference>
<evidence type="ECO:0000313" key="3">
    <source>
        <dbReference type="EMBL" id="MBS2964852.1"/>
    </source>
</evidence>
<evidence type="ECO:0000313" key="4">
    <source>
        <dbReference type="Proteomes" id="UP000677913"/>
    </source>
</evidence>
<dbReference type="CDD" id="cd00293">
    <property type="entry name" value="USP-like"/>
    <property type="match status" value="2"/>
</dbReference>
<keyword evidence="4" id="KW-1185">Reference proteome</keyword>
<dbReference type="AlphaFoldDB" id="A0A8J8BC83"/>
<dbReference type="Gene3D" id="3.40.50.620">
    <property type="entry name" value="HUPs"/>
    <property type="match status" value="2"/>
</dbReference>
<dbReference type="SUPFAM" id="SSF52402">
    <property type="entry name" value="Adenine nucleotide alpha hydrolases-like"/>
    <property type="match status" value="2"/>
</dbReference>
<accession>A0A8J8BC83</accession>
<dbReference type="Pfam" id="PF00582">
    <property type="entry name" value="Usp"/>
    <property type="match status" value="2"/>
</dbReference>
<dbReference type="PRINTS" id="PR01438">
    <property type="entry name" value="UNVRSLSTRESS"/>
</dbReference>
<dbReference type="EMBL" id="JAGSXH010000062">
    <property type="protein sequence ID" value="MBS2964852.1"/>
    <property type="molecule type" value="Genomic_DNA"/>
</dbReference>
<dbReference type="PANTHER" id="PTHR31964:SF113">
    <property type="entry name" value="USPA DOMAIN-CONTAINING PROTEIN"/>
    <property type="match status" value="1"/>
</dbReference>
<protein>
    <submittedName>
        <fullName evidence="3">Universal stress protein</fullName>
    </submittedName>
</protein>
<dbReference type="InterPro" id="IPR006016">
    <property type="entry name" value="UspA"/>
</dbReference>